<dbReference type="InterPro" id="IPR017847">
    <property type="entry name" value="T6SS_RhsGE_Vgr_subset"/>
</dbReference>
<comment type="similarity">
    <text evidence="1">Belongs to the VgrG protein family.</text>
</comment>
<name>A0A3D8VCH6_9GAMM</name>
<dbReference type="PANTHER" id="PTHR32305">
    <property type="match status" value="1"/>
</dbReference>
<proteinExistence type="inferred from homology"/>
<dbReference type="InterPro" id="IPR050708">
    <property type="entry name" value="T6SS_VgrG/RHS"/>
</dbReference>
<dbReference type="SUPFAM" id="SSF69349">
    <property type="entry name" value="Phage fibre proteins"/>
    <property type="match status" value="1"/>
</dbReference>
<dbReference type="SUPFAM" id="SSF69255">
    <property type="entry name" value="gp5 N-terminal domain-like"/>
    <property type="match status" value="1"/>
</dbReference>
<dbReference type="NCBIfam" id="TIGR03361">
    <property type="entry name" value="VI_Rhs_Vgr"/>
    <property type="match status" value="1"/>
</dbReference>
<dbReference type="InterPro" id="IPR054030">
    <property type="entry name" value="Gp5_Vgr_C"/>
</dbReference>
<accession>A0A3D8VCH6</accession>
<dbReference type="Gene3D" id="4.10.220.110">
    <property type="match status" value="1"/>
</dbReference>
<feature type="domain" description="Gp5/Type VI secretion system Vgr protein OB-fold" evidence="2">
    <location>
        <begin position="403"/>
        <end position="469"/>
    </location>
</feature>
<organism evidence="4 5">
    <name type="scientific">Lysobacter soli</name>
    <dbReference type="NCBI Taxonomy" id="453783"/>
    <lineage>
        <taxon>Bacteria</taxon>
        <taxon>Pseudomonadati</taxon>
        <taxon>Pseudomonadota</taxon>
        <taxon>Gammaproteobacteria</taxon>
        <taxon>Lysobacterales</taxon>
        <taxon>Lysobacteraceae</taxon>
        <taxon>Lysobacter</taxon>
    </lineage>
</organism>
<dbReference type="Gene3D" id="3.55.50.10">
    <property type="entry name" value="Baseplate protein-like domains"/>
    <property type="match status" value="1"/>
</dbReference>
<dbReference type="EMBL" id="QTJR01000006">
    <property type="protein sequence ID" value="RDY67110.1"/>
    <property type="molecule type" value="Genomic_DNA"/>
</dbReference>
<dbReference type="Pfam" id="PF04717">
    <property type="entry name" value="Phage_base_V"/>
    <property type="match status" value="1"/>
</dbReference>
<dbReference type="PANTHER" id="PTHR32305:SF11">
    <property type="entry name" value="TYPE VI SECRETION SYSTEM SPIKE PROTEIN VGRG3"/>
    <property type="match status" value="1"/>
</dbReference>
<feature type="domain" description="Gp5/Type VI secretion system Vgr C-terminal trimerisation" evidence="3">
    <location>
        <begin position="486"/>
        <end position="588"/>
    </location>
</feature>
<dbReference type="InterPro" id="IPR006531">
    <property type="entry name" value="Gp5/Vgr_OB"/>
</dbReference>
<evidence type="ECO:0000313" key="5">
    <source>
        <dbReference type="Proteomes" id="UP000256829"/>
    </source>
</evidence>
<evidence type="ECO:0000313" key="4">
    <source>
        <dbReference type="EMBL" id="RDY67110.1"/>
    </source>
</evidence>
<dbReference type="Pfam" id="PF22178">
    <property type="entry name" value="Gp5_trimer_C"/>
    <property type="match status" value="1"/>
</dbReference>
<dbReference type="Gene3D" id="2.40.50.230">
    <property type="entry name" value="Gp5 N-terminal domain"/>
    <property type="match status" value="1"/>
</dbReference>
<dbReference type="Proteomes" id="UP000256829">
    <property type="component" value="Unassembled WGS sequence"/>
</dbReference>
<evidence type="ECO:0000256" key="1">
    <source>
        <dbReference type="ARBA" id="ARBA00005558"/>
    </source>
</evidence>
<dbReference type="Pfam" id="PF05954">
    <property type="entry name" value="Phage_GPD"/>
    <property type="match status" value="1"/>
</dbReference>
<comment type="caution">
    <text evidence="4">The sequence shown here is derived from an EMBL/GenBank/DDBJ whole genome shotgun (WGS) entry which is preliminary data.</text>
</comment>
<gene>
    <name evidence="4" type="primary">tssI</name>
    <name evidence="4" type="ORF">DX912_10600</name>
</gene>
<reference evidence="4 5" key="1">
    <citation type="submission" date="2018-08" db="EMBL/GenBank/DDBJ databases">
        <title>Lysobacter soli KCTC 22011, whole genome shotgun sequence.</title>
        <authorList>
            <person name="Zhang X."/>
            <person name="Feng G."/>
            <person name="Zhu H."/>
        </authorList>
    </citation>
    <scope>NUCLEOTIDE SEQUENCE [LARGE SCALE GENOMIC DNA]</scope>
    <source>
        <strain evidence="4 5">KCTC 22011</strain>
    </source>
</reference>
<keyword evidence="5" id="KW-1185">Reference proteome</keyword>
<dbReference type="AlphaFoldDB" id="A0A3D8VCH6"/>
<evidence type="ECO:0000259" key="3">
    <source>
        <dbReference type="Pfam" id="PF22178"/>
    </source>
</evidence>
<dbReference type="NCBIfam" id="TIGR01646">
    <property type="entry name" value="vgr_GE"/>
    <property type="match status" value="1"/>
</dbReference>
<evidence type="ECO:0000259" key="2">
    <source>
        <dbReference type="Pfam" id="PF04717"/>
    </source>
</evidence>
<dbReference type="InterPro" id="IPR006533">
    <property type="entry name" value="T6SS_Vgr_RhsGE"/>
</dbReference>
<sequence>MDRRPLARELDSFHVKDRSMAHQAEVGFTLDIAGRAFDVVRFDLTEGVSQSFRLELELSAPDDAVDASAQLERKAVFAIERDGSAERTVIGVVTAFEQGETGFRLTRYKAVVESPLARLALRHNSRIFQQVDVPSILATLLDEHRLAVPRTTYQSHHASREYAVQYREDDRRFLHRLATEEGIVYWHQTEEGADRLVLNDRIETAPRLAGDVLYQPAPAGDAPVPHLWRFAHRRQLAPTRITQRDATFHNPRYDLQHEARSWNAEQAVGDYEHYDYPGRYKADTAGKPFTRARLSGLRNLAEHALIEGDDARLYPALAFDLAGHPVEALNTHWRVISMHHAGEQNVSQEADGSDSQHGTRYRYEAVVVPAHYDWKPVPAARPVIDGPQIAHVVGPQGEEIHCDEHGRVQVWFPWDREGRRENATCWIRVSQGWAGAMYGFMALPRIGHEVIVSFLEGDPDQPIVTGRAYHAANRPPYELPRHKTRTTFKSQTHKGEGYNELRFEDEAGREEIFVHAQKDQNIIVEHDETTKIGHDRSEDVANDETIAVGHDRKESVGNDESLSVGQDRRESLGRDHIIDIGRSRQITIVKDLIESVGNVRIEKTASNRSAETGGNFSHRVEGRMDIEAGEHIHERTQTYLIEASERLTLRGPGGTITIDDDGVTIEGLAIDFKGPMNHVPEGTGNLLSMLGVPKDAICLECIARAAMAGLPTVAL</sequence>
<dbReference type="InterPro" id="IPR037026">
    <property type="entry name" value="Vgr_OB-fold_dom_sf"/>
</dbReference>
<dbReference type="Gene3D" id="2.30.110.50">
    <property type="match status" value="1"/>
</dbReference>
<dbReference type="SUPFAM" id="SSF69279">
    <property type="entry name" value="Phage tail proteins"/>
    <property type="match status" value="2"/>
</dbReference>
<protein>
    <submittedName>
        <fullName evidence="4">Type VI secretion system tip protein VgrG</fullName>
    </submittedName>
</protein>